<sequence length="82" mass="9112">MSAAACVLYGDVPEPLLISAIRHRDSVTGAELIAFDECPFSGEITETEHGVQIAFPWPRNRTLRHAIGDWLTHYGINFTVVM</sequence>
<dbReference type="KEGG" id="bmu:Bmul_3860"/>
<proteinExistence type="predicted"/>
<gene>
    <name evidence="1" type="ordered locus">BMULJ_04642</name>
</gene>
<dbReference type="eggNOG" id="ENOG5032PM2">
    <property type="taxonomic scope" value="Bacteria"/>
</dbReference>
<name>A0A0H3KSC4_BURM1</name>
<dbReference type="AlphaFoldDB" id="A0A0H3KSC4"/>
<dbReference type="RefSeq" id="WP_012216702.1">
    <property type="nucleotide sequence ID" value="NC_010086.1"/>
</dbReference>
<dbReference type="HOGENOM" id="CLU_196570_0_0_4"/>
<dbReference type="KEGG" id="bmj:BMULJ_04642"/>
<protein>
    <submittedName>
        <fullName evidence="1">Bacteriophage portal protein</fullName>
    </submittedName>
</protein>
<dbReference type="Proteomes" id="UP000008815">
    <property type="component" value="Chromosome 2"/>
</dbReference>
<keyword evidence="2" id="KW-1185">Reference proteome</keyword>
<reference evidence="1 2" key="1">
    <citation type="submission" date="2007-04" db="EMBL/GenBank/DDBJ databases">
        <title>Complete genome sequence of Burkholderia multivorans ATCC 17616.</title>
        <authorList>
            <person name="Ohtsubo Y."/>
            <person name="Yamashita A."/>
            <person name="Kurokawa K."/>
            <person name="Takami H."/>
            <person name="Yuhara S."/>
            <person name="Nishiyama E."/>
            <person name="Endo R."/>
            <person name="Miyazaki R."/>
            <person name="Ono A."/>
            <person name="Yano K."/>
            <person name="Ito M."/>
            <person name="Sota M."/>
            <person name="Yuji N."/>
            <person name="Hattori M."/>
            <person name="Tsuda M."/>
        </authorList>
    </citation>
    <scope>NUCLEOTIDE SEQUENCE [LARGE SCALE GENOMIC DNA]</scope>
    <source>
        <strain evidence="2">ATCC 17616 / 249</strain>
    </source>
</reference>
<accession>A0A0H3KSC4</accession>
<organism evidence="1 2">
    <name type="scientific">Burkholderia multivorans (strain ATCC 17616 / 249)</name>
    <dbReference type="NCBI Taxonomy" id="395019"/>
    <lineage>
        <taxon>Bacteria</taxon>
        <taxon>Pseudomonadati</taxon>
        <taxon>Pseudomonadota</taxon>
        <taxon>Betaproteobacteria</taxon>
        <taxon>Burkholderiales</taxon>
        <taxon>Burkholderiaceae</taxon>
        <taxon>Burkholderia</taxon>
        <taxon>Burkholderia cepacia complex</taxon>
    </lineage>
</organism>
<evidence type="ECO:0000313" key="2">
    <source>
        <dbReference type="Proteomes" id="UP000008815"/>
    </source>
</evidence>
<evidence type="ECO:0000313" key="1">
    <source>
        <dbReference type="EMBL" id="BAG46492.1"/>
    </source>
</evidence>
<dbReference type="EMBL" id="AP009386">
    <property type="protein sequence ID" value="BAG46492.1"/>
    <property type="molecule type" value="Genomic_DNA"/>
</dbReference>
<dbReference type="STRING" id="395019.BMULJ_04642"/>